<dbReference type="InterPro" id="IPR013783">
    <property type="entry name" value="Ig-like_fold"/>
</dbReference>
<evidence type="ECO:0000256" key="1">
    <source>
        <dbReference type="SAM" id="MobiDB-lite"/>
    </source>
</evidence>
<sequence length="467" mass="49904">MACPSLLRGTALRATRLDACGRPVYGDCNQVVSDGFITISMSAETEEGEDISVTKANGKTCISEAGCEQLNYHSLEMEFCEVDPDLVQIMNPSFEIYRDFDGNPIGWDESTELRCDIGYALELWTNVYAAEDACSGAGSQGQWGYLLLPWVIGGASGDLEITNDAVSFNFNGRTKVGSGWRRGPYNVQAGQGGVPGPMLKPIGPKTPRRFFVTTIRPPEPECGCQPVDRPVPDPADLYITGVANESPRRTVRFRADNHGFGPVMVDWGDGTDPQEVADGAWVTHVYDADGDYLIKACDKQTPVICAERTVTIPLPADEPTLTLSADNPEDPYEVTATIGLPSQSDGTALVDWGDGTAPEEVTVGADGTVAVIHKYSVPSVYTVTVRRGDIDTYRTREAILVPAQDPGPTTPPQVTAEADPSDGTGRTVLLTIDNTGEQPPAEGPQVEAAADPSDTSGRTALLTIDNA</sequence>
<dbReference type="SUPFAM" id="SSF49299">
    <property type="entry name" value="PKD domain"/>
    <property type="match status" value="1"/>
</dbReference>
<protein>
    <recommendedName>
        <fullName evidence="4">PKD domain-containing protein</fullName>
    </recommendedName>
</protein>
<dbReference type="InterPro" id="IPR035986">
    <property type="entry name" value="PKD_dom_sf"/>
</dbReference>
<evidence type="ECO:0000313" key="3">
    <source>
        <dbReference type="Proteomes" id="UP000477722"/>
    </source>
</evidence>
<comment type="caution">
    <text evidence="2">The sequence shown here is derived from an EMBL/GenBank/DDBJ whole genome shotgun (WGS) entry which is preliminary data.</text>
</comment>
<dbReference type="GO" id="GO:0005975">
    <property type="term" value="P:carbohydrate metabolic process"/>
    <property type="evidence" value="ECO:0007669"/>
    <property type="project" value="UniProtKB-ARBA"/>
</dbReference>
<gene>
    <name evidence="2" type="ORF">G5C65_28755</name>
</gene>
<keyword evidence="3" id="KW-1185">Reference proteome</keyword>
<reference evidence="2 3" key="1">
    <citation type="submission" date="2020-02" db="EMBL/GenBank/DDBJ databases">
        <title>Whole-genome analyses of novel actinobacteria.</title>
        <authorList>
            <person name="Sahin N."/>
            <person name="Tatar D."/>
        </authorList>
    </citation>
    <scope>NUCLEOTIDE SEQUENCE [LARGE SCALE GENOMIC DNA]</scope>
    <source>
        <strain evidence="2 3">SB3404</strain>
    </source>
</reference>
<proteinExistence type="predicted"/>
<dbReference type="Gene3D" id="2.60.40.10">
    <property type="entry name" value="Immunoglobulins"/>
    <property type="match status" value="1"/>
</dbReference>
<evidence type="ECO:0008006" key="4">
    <source>
        <dbReference type="Google" id="ProtNLM"/>
    </source>
</evidence>
<accession>A0A6G4X5X7</accession>
<dbReference type="EMBL" id="JAAKZZ010000428">
    <property type="protein sequence ID" value="NGO72270.1"/>
    <property type="molecule type" value="Genomic_DNA"/>
</dbReference>
<evidence type="ECO:0000313" key="2">
    <source>
        <dbReference type="EMBL" id="NGO72270.1"/>
    </source>
</evidence>
<feature type="region of interest" description="Disordered" evidence="1">
    <location>
        <begin position="403"/>
        <end position="467"/>
    </location>
</feature>
<organism evidence="2 3">
    <name type="scientific">Streptomyces boncukensis</name>
    <dbReference type="NCBI Taxonomy" id="2711219"/>
    <lineage>
        <taxon>Bacteria</taxon>
        <taxon>Bacillati</taxon>
        <taxon>Actinomycetota</taxon>
        <taxon>Actinomycetes</taxon>
        <taxon>Kitasatosporales</taxon>
        <taxon>Streptomycetaceae</taxon>
        <taxon>Streptomyces</taxon>
    </lineage>
</organism>
<name>A0A6G4X5X7_9ACTN</name>
<dbReference type="RefSeq" id="WP_165301965.1">
    <property type="nucleotide sequence ID" value="NZ_JAAKZZ010000428.1"/>
</dbReference>
<dbReference type="Proteomes" id="UP000477722">
    <property type="component" value="Unassembled WGS sequence"/>
</dbReference>
<dbReference type="AlphaFoldDB" id="A0A6G4X5X7"/>